<keyword evidence="2" id="KW-0472">Membrane</keyword>
<evidence type="ECO:0000256" key="1">
    <source>
        <dbReference type="SAM" id="Coils"/>
    </source>
</evidence>
<protein>
    <submittedName>
        <fullName evidence="3">Uncharacterized protein</fullName>
    </submittedName>
</protein>
<feature type="transmembrane region" description="Helical" evidence="2">
    <location>
        <begin position="375"/>
        <end position="398"/>
    </location>
</feature>
<feature type="coiled-coil region" evidence="1">
    <location>
        <begin position="58"/>
        <end position="121"/>
    </location>
</feature>
<dbReference type="Proteomes" id="UP000009027">
    <property type="component" value="Unassembled WGS sequence"/>
</dbReference>
<gene>
    <name evidence="3" type="ORF">TvY486_0027940</name>
</gene>
<dbReference type="EMBL" id="CAEX01004705">
    <property type="protein sequence ID" value="CCD20033.1"/>
    <property type="molecule type" value="Genomic_DNA"/>
</dbReference>
<sequence>MALKNLCCRTVLFVAFVLCGYVTRLVFAEKARRNISKEEHHNAAQKIAGMYILYNDTFQALKIRAKELMLEADRALEKSKKLEEFLLQDNDSQTADAKKSIENAQRDAEMAQQRVQETFEAAAEALRTIANVLSFESTFILKTGCRGKSSANCKEKRSIINWTTHIIREGVSPEAFEKIFVEEGGMPLRDDNLSATINSTNLNTWLAEAKQLFDKTAVTVHDVAEAFVRPIVENCAKEMVEDDTTRGKNRDLSEEEEKRVESHIKSVENLLSIRLLEVAEKEFDSINNSLGSALDALIAAQTSERNERRAAIERMEKKRREKNENNLSTDDDESSLWDWVVEADEGMLHEISIKSSERDSNPDAADGKWEGSDSVVWIISAIVILLFFVFILVVVLLLRAERRRKNNIG</sequence>
<evidence type="ECO:0000256" key="2">
    <source>
        <dbReference type="SAM" id="Phobius"/>
    </source>
</evidence>
<feature type="coiled-coil region" evidence="1">
    <location>
        <begin position="298"/>
        <end position="325"/>
    </location>
</feature>
<dbReference type="AlphaFoldDB" id="F9WR49"/>
<evidence type="ECO:0000313" key="3">
    <source>
        <dbReference type="EMBL" id="CCD20033.1"/>
    </source>
</evidence>
<proteinExistence type="predicted"/>
<dbReference type="VEuPathDB" id="TriTrypDB:TvY486_0027940"/>
<organism evidence="3 4">
    <name type="scientific">Trypanosoma vivax (strain Y486)</name>
    <dbReference type="NCBI Taxonomy" id="1055687"/>
    <lineage>
        <taxon>Eukaryota</taxon>
        <taxon>Discoba</taxon>
        <taxon>Euglenozoa</taxon>
        <taxon>Kinetoplastea</taxon>
        <taxon>Metakinetoplastina</taxon>
        <taxon>Trypanosomatida</taxon>
        <taxon>Trypanosomatidae</taxon>
        <taxon>Trypanosoma</taxon>
        <taxon>Duttonella</taxon>
    </lineage>
</organism>
<accession>F9WR49</accession>
<keyword evidence="2" id="KW-1133">Transmembrane helix</keyword>
<keyword evidence="4" id="KW-1185">Reference proteome</keyword>
<name>F9WR49_TRYVY</name>
<evidence type="ECO:0000313" key="4">
    <source>
        <dbReference type="Proteomes" id="UP000009027"/>
    </source>
</evidence>
<keyword evidence="2" id="KW-0812">Transmembrane</keyword>
<keyword evidence="1" id="KW-0175">Coiled coil</keyword>
<reference evidence="3 4" key="1">
    <citation type="journal article" date="2012" name="Proc. Natl. Acad. Sci. U.S.A.">
        <title>Antigenic diversity is generated by distinct evolutionary mechanisms in African trypanosome species.</title>
        <authorList>
            <person name="Jackson A.P."/>
            <person name="Berry A."/>
            <person name="Aslett M."/>
            <person name="Allison H.C."/>
            <person name="Burton P."/>
            <person name="Vavrova-Anderson J."/>
            <person name="Brown R."/>
            <person name="Browne H."/>
            <person name="Corton N."/>
            <person name="Hauser H."/>
            <person name="Gamble J."/>
            <person name="Gilderthorp R."/>
            <person name="Marcello L."/>
            <person name="McQuillan J."/>
            <person name="Otto T.D."/>
            <person name="Quail M.A."/>
            <person name="Sanders M.J."/>
            <person name="van Tonder A."/>
            <person name="Ginger M.L."/>
            <person name="Field M.C."/>
            <person name="Barry J.D."/>
            <person name="Hertz-Fowler C."/>
            <person name="Berriman M."/>
        </authorList>
    </citation>
    <scope>NUCLEOTIDE SEQUENCE</scope>
    <source>
        <strain evidence="3 4">Y486</strain>
    </source>
</reference>